<dbReference type="STRING" id="747525.W4JY53"/>
<evidence type="ECO:0000313" key="3">
    <source>
        <dbReference type="Proteomes" id="UP000030671"/>
    </source>
</evidence>
<proteinExistence type="predicted"/>
<dbReference type="Proteomes" id="UP000030671">
    <property type="component" value="Unassembled WGS sequence"/>
</dbReference>
<dbReference type="InParanoid" id="W4JY53"/>
<feature type="compositionally biased region" description="Basic and acidic residues" evidence="1">
    <location>
        <begin position="54"/>
        <end position="72"/>
    </location>
</feature>
<feature type="compositionally biased region" description="Polar residues" evidence="1">
    <location>
        <begin position="177"/>
        <end position="195"/>
    </location>
</feature>
<keyword evidence="3" id="KW-1185">Reference proteome</keyword>
<organism evidence="2 3">
    <name type="scientific">Heterobasidion irregulare (strain TC 32-1)</name>
    <dbReference type="NCBI Taxonomy" id="747525"/>
    <lineage>
        <taxon>Eukaryota</taxon>
        <taxon>Fungi</taxon>
        <taxon>Dikarya</taxon>
        <taxon>Basidiomycota</taxon>
        <taxon>Agaricomycotina</taxon>
        <taxon>Agaricomycetes</taxon>
        <taxon>Russulales</taxon>
        <taxon>Bondarzewiaceae</taxon>
        <taxon>Heterobasidion</taxon>
        <taxon>Heterobasidion annosum species complex</taxon>
    </lineage>
</organism>
<gene>
    <name evidence="2" type="ORF">HETIRDRAFT_441380</name>
</gene>
<feature type="compositionally biased region" description="Low complexity" evidence="1">
    <location>
        <begin position="209"/>
        <end position="218"/>
    </location>
</feature>
<feature type="compositionally biased region" description="Basic and acidic residues" evidence="1">
    <location>
        <begin position="165"/>
        <end position="175"/>
    </location>
</feature>
<reference evidence="2 3" key="1">
    <citation type="journal article" date="2012" name="New Phytol.">
        <title>Insight into trade-off between wood decay and parasitism from the genome of a fungal forest pathogen.</title>
        <authorList>
            <person name="Olson A."/>
            <person name="Aerts A."/>
            <person name="Asiegbu F."/>
            <person name="Belbahri L."/>
            <person name="Bouzid O."/>
            <person name="Broberg A."/>
            <person name="Canback B."/>
            <person name="Coutinho P.M."/>
            <person name="Cullen D."/>
            <person name="Dalman K."/>
            <person name="Deflorio G."/>
            <person name="van Diepen L.T."/>
            <person name="Dunand C."/>
            <person name="Duplessis S."/>
            <person name="Durling M."/>
            <person name="Gonthier P."/>
            <person name="Grimwood J."/>
            <person name="Fossdal C.G."/>
            <person name="Hansson D."/>
            <person name="Henrissat B."/>
            <person name="Hietala A."/>
            <person name="Himmelstrand K."/>
            <person name="Hoffmeister D."/>
            <person name="Hogberg N."/>
            <person name="James T.Y."/>
            <person name="Karlsson M."/>
            <person name="Kohler A."/>
            <person name="Kues U."/>
            <person name="Lee Y.H."/>
            <person name="Lin Y.C."/>
            <person name="Lind M."/>
            <person name="Lindquist E."/>
            <person name="Lombard V."/>
            <person name="Lucas S."/>
            <person name="Lunden K."/>
            <person name="Morin E."/>
            <person name="Murat C."/>
            <person name="Park J."/>
            <person name="Raffaello T."/>
            <person name="Rouze P."/>
            <person name="Salamov A."/>
            <person name="Schmutz J."/>
            <person name="Solheim H."/>
            <person name="Stahlberg J."/>
            <person name="Velez H."/>
            <person name="de Vries R.P."/>
            <person name="Wiebenga A."/>
            <person name="Woodward S."/>
            <person name="Yakovlev I."/>
            <person name="Garbelotto M."/>
            <person name="Martin F."/>
            <person name="Grigoriev I.V."/>
            <person name="Stenlid J."/>
        </authorList>
    </citation>
    <scope>NUCLEOTIDE SEQUENCE [LARGE SCALE GENOMIC DNA]</scope>
    <source>
        <strain evidence="2 3">TC 32-1</strain>
    </source>
</reference>
<feature type="region of interest" description="Disordered" evidence="1">
    <location>
        <begin position="1"/>
        <end position="72"/>
    </location>
</feature>
<dbReference type="KEGG" id="hir:HETIRDRAFT_441380"/>
<dbReference type="GeneID" id="20675361"/>
<sequence>MIPPALPSKSQLNLSIPQPPSPSDNPRYSTQANDSSSDLDSALDSNTSSSNFVTKHEEMHLPNDELADDTTRGIEWEQDRLQGLPLEVRLQREHERELERLGLTSAVSMLAMGPSRSQLTLVPANRERPYQPETPRDLLILDPPSASQTPKSLKSPRSRPFLGFGRRDRESHEASEGQASAPSIRPTRSQLTLSPAKQEDAPRHEAVDESSGSSPSAESQEDELRGRSPTPQSPTRANKRLFHIFSSGKPFRDQRPTSPSSPTFSSSQL</sequence>
<dbReference type="HOGENOM" id="CLU_1036458_0_0_1"/>
<evidence type="ECO:0000313" key="2">
    <source>
        <dbReference type="EMBL" id="ETW77776.1"/>
    </source>
</evidence>
<dbReference type="AlphaFoldDB" id="W4JY53"/>
<name>W4JY53_HETIT</name>
<dbReference type="EMBL" id="KI925462">
    <property type="protein sequence ID" value="ETW77776.1"/>
    <property type="molecule type" value="Genomic_DNA"/>
</dbReference>
<accession>W4JY53</accession>
<feature type="compositionally biased region" description="Basic and acidic residues" evidence="1">
    <location>
        <begin position="197"/>
        <end position="207"/>
    </location>
</feature>
<evidence type="ECO:0000256" key="1">
    <source>
        <dbReference type="SAM" id="MobiDB-lite"/>
    </source>
</evidence>
<feature type="compositionally biased region" description="Basic and acidic residues" evidence="1">
    <location>
        <begin position="125"/>
        <end position="136"/>
    </location>
</feature>
<dbReference type="RefSeq" id="XP_009549807.1">
    <property type="nucleotide sequence ID" value="XM_009551512.1"/>
</dbReference>
<feature type="region of interest" description="Disordered" evidence="1">
    <location>
        <begin position="124"/>
        <end position="269"/>
    </location>
</feature>
<feature type="compositionally biased region" description="Low complexity" evidence="1">
    <location>
        <begin position="256"/>
        <end position="269"/>
    </location>
</feature>
<feature type="non-terminal residue" evidence="2">
    <location>
        <position position="269"/>
    </location>
</feature>
<protein>
    <submittedName>
        <fullName evidence="2">Uncharacterized protein</fullName>
    </submittedName>
</protein>
<feature type="compositionally biased region" description="Low complexity" evidence="1">
    <location>
        <begin position="32"/>
        <end position="51"/>
    </location>
</feature>